<proteinExistence type="predicted"/>
<evidence type="ECO:0008006" key="3">
    <source>
        <dbReference type="Google" id="ProtNLM"/>
    </source>
</evidence>
<evidence type="ECO:0000313" key="2">
    <source>
        <dbReference type="Proteomes" id="UP000561066"/>
    </source>
</evidence>
<accession>A0A7W4J913</accession>
<dbReference type="EMBL" id="JABEQH010000017">
    <property type="protein sequence ID" value="MBB2176783.1"/>
    <property type="molecule type" value="Genomic_DNA"/>
</dbReference>
<dbReference type="Pfam" id="PF07409">
    <property type="entry name" value="GP46"/>
    <property type="match status" value="1"/>
</dbReference>
<organism evidence="1 2">
    <name type="scientific">Gluconacetobacter johannae</name>
    <dbReference type="NCBI Taxonomy" id="112140"/>
    <lineage>
        <taxon>Bacteria</taxon>
        <taxon>Pseudomonadati</taxon>
        <taxon>Pseudomonadota</taxon>
        <taxon>Alphaproteobacteria</taxon>
        <taxon>Acetobacterales</taxon>
        <taxon>Acetobacteraceae</taxon>
        <taxon>Gluconacetobacter</taxon>
    </lineage>
</organism>
<dbReference type="InterPro" id="IPR010877">
    <property type="entry name" value="Phage_Mu_Gp46"/>
</dbReference>
<name>A0A7W4J913_9PROT</name>
<gene>
    <name evidence="1" type="ORF">HLH21_12745</name>
</gene>
<comment type="caution">
    <text evidence="1">The sequence shown here is derived from an EMBL/GenBank/DDBJ whole genome shotgun (WGS) entry which is preliminary data.</text>
</comment>
<evidence type="ECO:0000313" key="1">
    <source>
        <dbReference type="EMBL" id="MBB2176783.1"/>
    </source>
</evidence>
<dbReference type="RefSeq" id="WP_182944131.1">
    <property type="nucleotide sequence ID" value="NZ_JABEQH010000017.1"/>
</dbReference>
<keyword evidence="2" id="KW-1185">Reference proteome</keyword>
<protein>
    <recommendedName>
        <fullName evidence="3">Bacteriophage protein</fullName>
    </recommendedName>
</protein>
<dbReference type="AlphaFoldDB" id="A0A7W4J913"/>
<reference evidence="1 2" key="1">
    <citation type="submission" date="2020-04" db="EMBL/GenBank/DDBJ databases">
        <title>Description of novel Gluconacetobacter.</title>
        <authorList>
            <person name="Sombolestani A."/>
        </authorList>
    </citation>
    <scope>NUCLEOTIDE SEQUENCE [LARGE SCALE GENOMIC DNA]</scope>
    <source>
        <strain evidence="1 2">LMG 21312</strain>
    </source>
</reference>
<dbReference type="Proteomes" id="UP000561066">
    <property type="component" value="Unassembled WGS sequence"/>
</dbReference>
<sequence length="166" mass="17495">MDIAIIWDPVALRGDWSIVNGDLALGDALEAAVLISLFSDGLLPQQPTPSDVTVGITEPSGAPGTADADRGGWWGDAFSDVPIGSRLRQLKRAIKSGTAAIPLEVQAIVAEALQWMIDDGVAASVNVAARWAASSATTVEFTVTITEPGATTPRTFTYSWAWKELT</sequence>